<reference evidence="2" key="1">
    <citation type="journal article" date="2019" name="Int. J. Syst. Evol. Microbiol.">
        <title>The Global Catalogue of Microorganisms (GCM) 10K type strain sequencing project: providing services to taxonomists for standard genome sequencing and annotation.</title>
        <authorList>
            <consortium name="The Broad Institute Genomics Platform"/>
            <consortium name="The Broad Institute Genome Sequencing Center for Infectious Disease"/>
            <person name="Wu L."/>
            <person name="Ma J."/>
        </authorList>
    </citation>
    <scope>NUCLEOTIDE SEQUENCE [LARGE SCALE GENOMIC DNA]</scope>
    <source>
        <strain evidence="2">KCTC 42282</strain>
    </source>
</reference>
<dbReference type="Proteomes" id="UP001595704">
    <property type="component" value="Unassembled WGS sequence"/>
</dbReference>
<dbReference type="RefSeq" id="WP_191318827.1">
    <property type="nucleotide sequence ID" value="NZ_BNCG01000004.1"/>
</dbReference>
<dbReference type="EMBL" id="JBHRYC010000098">
    <property type="protein sequence ID" value="MFC3639729.1"/>
    <property type="molecule type" value="Genomic_DNA"/>
</dbReference>
<evidence type="ECO:0008006" key="3">
    <source>
        <dbReference type="Google" id="ProtNLM"/>
    </source>
</evidence>
<keyword evidence="2" id="KW-1185">Reference proteome</keyword>
<comment type="caution">
    <text evidence="1">The sequence shown here is derived from an EMBL/GenBank/DDBJ whole genome shotgun (WGS) entry which is preliminary data.</text>
</comment>
<evidence type="ECO:0000313" key="2">
    <source>
        <dbReference type="Proteomes" id="UP001595704"/>
    </source>
</evidence>
<organism evidence="1 2">
    <name type="scientific">Camelimonas fluminis</name>
    <dbReference type="NCBI Taxonomy" id="1576911"/>
    <lineage>
        <taxon>Bacteria</taxon>
        <taxon>Pseudomonadati</taxon>
        <taxon>Pseudomonadota</taxon>
        <taxon>Alphaproteobacteria</taxon>
        <taxon>Hyphomicrobiales</taxon>
        <taxon>Chelatococcaceae</taxon>
        <taxon>Camelimonas</taxon>
    </lineage>
</organism>
<gene>
    <name evidence="1" type="ORF">ACFONL_20520</name>
</gene>
<evidence type="ECO:0000313" key="1">
    <source>
        <dbReference type="EMBL" id="MFC3639729.1"/>
    </source>
</evidence>
<name>A0ABV7UMT7_9HYPH</name>
<sequence>MRLNRGVIKIGLSQAVFSGASVRLRGGGDRRDGRVKNRAGEFGLDSWAILGIITYKLPALQSPGLSAVKASTDGVTVGVCSRRI</sequence>
<protein>
    <recommendedName>
        <fullName evidence="3">Porin-like protein</fullName>
    </recommendedName>
</protein>
<accession>A0ABV7UMT7</accession>
<proteinExistence type="predicted"/>